<evidence type="ECO:0000256" key="1">
    <source>
        <dbReference type="SAM" id="Phobius"/>
    </source>
</evidence>
<keyword evidence="1" id="KW-1133">Transmembrane helix</keyword>
<dbReference type="EMBL" id="SOBR01000003">
    <property type="protein sequence ID" value="TDU23094.1"/>
    <property type="molecule type" value="Genomic_DNA"/>
</dbReference>
<proteinExistence type="predicted"/>
<keyword evidence="1" id="KW-0812">Transmembrane</keyword>
<dbReference type="RefSeq" id="WP_133697010.1">
    <property type="nucleotide sequence ID" value="NZ_SOBR01000003.1"/>
</dbReference>
<dbReference type="AlphaFoldDB" id="A0A4R7NQ74"/>
<protein>
    <recommendedName>
        <fullName evidence="4">Phage abortive infection protein</fullName>
    </recommendedName>
</protein>
<feature type="transmembrane region" description="Helical" evidence="1">
    <location>
        <begin position="7"/>
        <end position="28"/>
    </location>
</feature>
<reference evidence="2 3" key="1">
    <citation type="submission" date="2019-03" db="EMBL/GenBank/DDBJ databases">
        <title>Genomic Encyclopedia of Type Strains, Phase IV (KMG-IV): sequencing the most valuable type-strain genomes for metagenomic binning, comparative biology and taxonomic classification.</title>
        <authorList>
            <person name="Goeker M."/>
        </authorList>
    </citation>
    <scope>NUCLEOTIDE SEQUENCE [LARGE SCALE GENOMIC DNA]</scope>
    <source>
        <strain evidence="2 3">DSM 6770</strain>
    </source>
</reference>
<evidence type="ECO:0008006" key="4">
    <source>
        <dbReference type="Google" id="ProtNLM"/>
    </source>
</evidence>
<keyword evidence="3" id="KW-1185">Reference proteome</keyword>
<dbReference type="Proteomes" id="UP000295380">
    <property type="component" value="Unassembled WGS sequence"/>
</dbReference>
<feature type="transmembrane region" description="Helical" evidence="1">
    <location>
        <begin position="48"/>
        <end position="70"/>
    </location>
</feature>
<accession>A0A4R7NQ74</accession>
<organism evidence="2 3">
    <name type="scientific">Chromohalobacter marismortui</name>
    <dbReference type="NCBI Taxonomy" id="42055"/>
    <lineage>
        <taxon>Bacteria</taxon>
        <taxon>Pseudomonadati</taxon>
        <taxon>Pseudomonadota</taxon>
        <taxon>Gammaproteobacteria</taxon>
        <taxon>Oceanospirillales</taxon>
        <taxon>Halomonadaceae</taxon>
        <taxon>Chromohalobacter</taxon>
    </lineage>
</organism>
<evidence type="ECO:0000313" key="3">
    <source>
        <dbReference type="Proteomes" id="UP000295380"/>
    </source>
</evidence>
<gene>
    <name evidence="2" type="ORF">C8E00_103468</name>
</gene>
<comment type="caution">
    <text evidence="2">The sequence shown here is derived from an EMBL/GenBank/DDBJ whole genome shotgun (WGS) entry which is preliminary data.</text>
</comment>
<sequence>MGKALRQYWMLVASVLVAAIVAIGLYAVHFHGSSLSDNPGDWADFATYLSGTVGVAVLTATLIALVHTLYQQSVLVRQQDDLVQKQDELIEQQKAQIDQAAAYQVRTDAYQRASSLLPQLMRTLDDNLDKDLREILGDDFFVRHGVFYTSSRARCVDFFENEMVLGELRQEEPSVQRYLGKVVSDDVCAFSKFVSEIVKAAPGLSDHIFVQLRGYRKVILCSLLFKSRMDSSYDWASVLETLGFNKHLESYEKPESEWLLLGTEPAE</sequence>
<keyword evidence="1" id="KW-0472">Membrane</keyword>
<name>A0A4R7NQ74_9GAMM</name>
<evidence type="ECO:0000313" key="2">
    <source>
        <dbReference type="EMBL" id="TDU23094.1"/>
    </source>
</evidence>